<organism evidence="1">
    <name type="scientific">Roseburia intestinalis</name>
    <dbReference type="NCBI Taxonomy" id="166486"/>
    <lineage>
        <taxon>Bacteria</taxon>
        <taxon>Bacillati</taxon>
        <taxon>Bacillota</taxon>
        <taxon>Clostridia</taxon>
        <taxon>Lachnospirales</taxon>
        <taxon>Lachnospiraceae</taxon>
        <taxon>Roseburia</taxon>
    </lineage>
</organism>
<dbReference type="AlphaFoldDB" id="A0A6N3FL96"/>
<protein>
    <submittedName>
        <fullName evidence="1">Uncharacterized protein</fullName>
    </submittedName>
</protein>
<dbReference type="RefSeq" id="WP_006858887.1">
    <property type="nucleotide sequence ID" value="NZ_CACRUM010000076.1"/>
</dbReference>
<gene>
    <name evidence="1" type="ORF">RILFYP67_02224</name>
</gene>
<evidence type="ECO:0000313" key="1">
    <source>
        <dbReference type="EMBL" id="VYU52636.1"/>
    </source>
</evidence>
<accession>A0A6N3FL96</accession>
<sequence length="101" mass="12006">MYAYMTSNVRNYNELQVFLKNCHDKKTMEIEIIDKIRLTNIELNLFLSDFKGNQKWLFPYLDKMRVVNLGKWNCVLILSTEVPIVVYSNMCLYAQYVGILK</sequence>
<dbReference type="EMBL" id="CACRUM010000076">
    <property type="protein sequence ID" value="VYU52636.1"/>
    <property type="molecule type" value="Genomic_DNA"/>
</dbReference>
<name>A0A6N3FL96_9FIRM</name>
<reference evidence="1" key="1">
    <citation type="submission" date="2019-11" db="EMBL/GenBank/DDBJ databases">
        <authorList>
            <person name="Feng L."/>
        </authorList>
    </citation>
    <scope>NUCLEOTIDE SEQUENCE</scope>
    <source>
        <strain evidence="1">RintestinalisLFYP67</strain>
    </source>
</reference>
<proteinExistence type="predicted"/>
<dbReference type="GeneID" id="61431646"/>